<organism evidence="1">
    <name type="scientific">uncultured spirochete</name>
    <dbReference type="NCBI Taxonomy" id="156406"/>
    <lineage>
        <taxon>Bacteria</taxon>
        <taxon>Pseudomonadati</taxon>
        <taxon>Spirochaetota</taxon>
        <taxon>Spirochaetia</taxon>
        <taxon>Spirochaetales</taxon>
        <taxon>environmental samples</taxon>
    </lineage>
</organism>
<sequence length="454" mass="48035">MNDKLKNSQTIRNGKSFFSIALMFFIVGAVPLSAQASLSGEVTAFSGIFFQASGTAKAGDYFQPSTSLKLAPSYTSGPLTIRAELTGAISLADSGGYDVAMKLGETYATLDIADGLSVTAGSKVISWGTALASNPEGFINPIDSLSQLVSENRSDWLLPVMLISGKYIRGPFSIEAVALPFFRPNTIPAKSSRWYPASLAALDALNGAFISPALFAVDTTPSDLSLNRENMQGAGRMSLSQGAVDFGLSGWYGFTKTPAFDVETTPGIITGVDITASYKRQGAIGADVSATVLDSSVAWMEAALYLPEYYLGEETTGLPVALEKNTLVSAFGLDRTFGIGSAGDLYCAMEGNLSWILAYDSRLASSANETEIGATLITEYRPSAQDFTIRLVVMEPDFLTVDTTGQYLARLSMKAKLADSYSLTLGTVLFGGTSGTIGQYADNDFAYASITASF</sequence>
<reference evidence="1" key="1">
    <citation type="submission" date="2017-02" db="EMBL/GenBank/DDBJ databases">
        <authorList>
            <person name="Regsiter A."/>
            <person name="William W."/>
        </authorList>
    </citation>
    <scope>NUCLEOTIDE SEQUENCE</scope>
    <source>
        <strain evidence="1">BdmA 4</strain>
    </source>
</reference>
<name>A0A3P3XMV3_9SPIR</name>
<protein>
    <submittedName>
        <fullName evidence="1">Uncharacterized protein</fullName>
    </submittedName>
</protein>
<dbReference type="AlphaFoldDB" id="A0A3P3XMV3"/>
<evidence type="ECO:0000313" key="1">
    <source>
        <dbReference type="EMBL" id="SLM17621.1"/>
    </source>
</evidence>
<gene>
    <name evidence="1" type="ORF">SPIRO4BDMA_40190</name>
</gene>
<dbReference type="EMBL" id="FWDO01000004">
    <property type="protein sequence ID" value="SLM17621.1"/>
    <property type="molecule type" value="Genomic_DNA"/>
</dbReference>
<accession>A0A3P3XMV3</accession>
<proteinExistence type="predicted"/>